<keyword evidence="1" id="KW-0732">Signal</keyword>
<dbReference type="SUPFAM" id="SSF63829">
    <property type="entry name" value="Calcium-dependent phosphotriesterase"/>
    <property type="match status" value="1"/>
</dbReference>
<organism evidence="3 4">
    <name type="scientific">Mycobacterium angelicum</name>
    <dbReference type="NCBI Taxonomy" id="470074"/>
    <lineage>
        <taxon>Bacteria</taxon>
        <taxon>Bacillati</taxon>
        <taxon>Actinomycetota</taxon>
        <taxon>Actinomycetes</taxon>
        <taxon>Mycobacteriales</taxon>
        <taxon>Mycobacteriaceae</taxon>
        <taxon>Mycobacterium</taxon>
    </lineage>
</organism>
<evidence type="ECO:0000313" key="3">
    <source>
        <dbReference type="EMBL" id="ORA23254.1"/>
    </source>
</evidence>
<evidence type="ECO:0000259" key="2">
    <source>
        <dbReference type="Pfam" id="PF13449"/>
    </source>
</evidence>
<keyword evidence="4" id="KW-1185">Reference proteome</keyword>
<name>A0A1W9ZZX0_MYCAN</name>
<dbReference type="AlphaFoldDB" id="A0A1W9ZZX0"/>
<reference evidence="3 4" key="1">
    <citation type="submission" date="2017-02" db="EMBL/GenBank/DDBJ databases">
        <title>The new phylogeny of genus Mycobacterium.</title>
        <authorList>
            <person name="Tortoli E."/>
            <person name="Trovato A."/>
            <person name="Cirillo D.M."/>
        </authorList>
    </citation>
    <scope>NUCLEOTIDE SEQUENCE [LARGE SCALE GENOMIC DNA]</scope>
    <source>
        <strain evidence="3 4">DSM 45057</strain>
    </source>
</reference>
<dbReference type="PANTHER" id="PTHR37957">
    <property type="entry name" value="BLR7070 PROTEIN"/>
    <property type="match status" value="1"/>
</dbReference>
<accession>A0A1W9ZZX0</accession>
<comment type="caution">
    <text evidence="3">The sequence shown here is derived from an EMBL/GenBank/DDBJ whole genome shotgun (WGS) entry which is preliminary data.</text>
</comment>
<dbReference type="PANTHER" id="PTHR37957:SF1">
    <property type="entry name" value="PHYTASE-LIKE DOMAIN-CONTAINING PROTEIN"/>
    <property type="match status" value="1"/>
</dbReference>
<feature type="chain" id="PRO_5012009740" evidence="1">
    <location>
        <begin position="29"/>
        <end position="533"/>
    </location>
</feature>
<feature type="domain" description="Phytase-like" evidence="2">
    <location>
        <begin position="177"/>
        <end position="482"/>
    </location>
</feature>
<dbReference type="PROSITE" id="PS51257">
    <property type="entry name" value="PROKAR_LIPOPROTEIN"/>
    <property type="match status" value="1"/>
</dbReference>
<dbReference type="InterPro" id="IPR027372">
    <property type="entry name" value="Phytase-like_dom"/>
</dbReference>
<evidence type="ECO:0000313" key="4">
    <source>
        <dbReference type="Proteomes" id="UP000192284"/>
    </source>
</evidence>
<dbReference type="EMBL" id="MVHE01000007">
    <property type="protein sequence ID" value="ORA23254.1"/>
    <property type="molecule type" value="Genomic_DNA"/>
</dbReference>
<dbReference type="Proteomes" id="UP000192284">
    <property type="component" value="Unassembled WGS sequence"/>
</dbReference>
<feature type="signal peptide" evidence="1">
    <location>
        <begin position="1"/>
        <end position="28"/>
    </location>
</feature>
<gene>
    <name evidence="3" type="ORF">BST12_07165</name>
</gene>
<dbReference type="Gene3D" id="2.60.40.3440">
    <property type="match status" value="1"/>
</dbReference>
<sequence length="533" mass="55823">MCMGRNTRWSIPAGILVVVLTACVPRTADSTTQYQGKVDLSTTKGTALIIPPDRMLAATGGITPVAYGKPKHGSIAYSANGEMIYTPDAGYTGTDELPVSVSHAVKLYSEEALPLTTMGGVAIKAGAHGSAIAGVPGTADVIYGLTDRGPNVDGRSGSEKVLPLPDYHPHIAKLRLAGGIATVEQTITLHAPDGSPLVGLIDPHASTGEALVDLNGAPLRPSEYGVDPEGLVARPDGTFWVSDQYGPYIIHFDAKGKELERLSPLDGTLPRELSLRSPNQGMEGLTITPDGNTLVGIMQSAIQTPGLTGPAKSVPFTRIVTINLVDRSIVHEYLYPLANPQQTNVSISDITALSATTFLIDERDDKFAPDANKKIYLADVAGATDVGPHSTVVGSSYQAEAGGLLINNVPLETFVGVTTDADAIAKLKAAGITVATKELKLDLSELLRTLSPKGYFFGHDQIDGLITPDGGKTIVVANDSNYGLAGLAADNPTLRLKPKTLPNGTQDNGEILSVDTTMLPAKPESMTIPISVL</sequence>
<evidence type="ECO:0000256" key="1">
    <source>
        <dbReference type="SAM" id="SignalP"/>
    </source>
</evidence>
<protein>
    <submittedName>
        <fullName evidence="3">3-phytase</fullName>
    </submittedName>
</protein>
<proteinExistence type="predicted"/>
<dbReference type="Pfam" id="PF13449">
    <property type="entry name" value="Phytase-like"/>
    <property type="match status" value="1"/>
</dbReference>
<dbReference type="Pfam" id="PF17963">
    <property type="entry name" value="Big_9"/>
    <property type="match status" value="1"/>
</dbReference>